<feature type="region of interest" description="Disordered" evidence="1">
    <location>
        <begin position="1"/>
        <end position="22"/>
    </location>
</feature>
<name>A0A382CVB0_9ZZZZ</name>
<feature type="non-terminal residue" evidence="2">
    <location>
        <position position="1"/>
    </location>
</feature>
<evidence type="ECO:0000256" key="1">
    <source>
        <dbReference type="SAM" id="MobiDB-lite"/>
    </source>
</evidence>
<sequence length="22" mass="2410">PPLTMHPINPTHQKVKALSNSV</sequence>
<reference evidence="2" key="1">
    <citation type="submission" date="2018-05" db="EMBL/GenBank/DDBJ databases">
        <authorList>
            <person name="Lanie J.A."/>
            <person name="Ng W.-L."/>
            <person name="Kazmierczak K.M."/>
            <person name="Andrzejewski T.M."/>
            <person name="Davidsen T.M."/>
            <person name="Wayne K.J."/>
            <person name="Tettelin H."/>
            <person name="Glass J.I."/>
            <person name="Rusch D."/>
            <person name="Podicherti R."/>
            <person name="Tsui H.-C.T."/>
            <person name="Winkler M.E."/>
        </authorList>
    </citation>
    <scope>NUCLEOTIDE SEQUENCE</scope>
</reference>
<gene>
    <name evidence="2" type="ORF">METZ01_LOCUS182608</name>
</gene>
<proteinExistence type="predicted"/>
<organism evidence="2">
    <name type="scientific">marine metagenome</name>
    <dbReference type="NCBI Taxonomy" id="408172"/>
    <lineage>
        <taxon>unclassified sequences</taxon>
        <taxon>metagenomes</taxon>
        <taxon>ecological metagenomes</taxon>
    </lineage>
</organism>
<dbReference type="AlphaFoldDB" id="A0A382CVB0"/>
<evidence type="ECO:0000313" key="2">
    <source>
        <dbReference type="EMBL" id="SVB29754.1"/>
    </source>
</evidence>
<protein>
    <submittedName>
        <fullName evidence="2">Uncharacterized protein</fullName>
    </submittedName>
</protein>
<accession>A0A382CVB0</accession>
<dbReference type="EMBL" id="UINC01036181">
    <property type="protein sequence ID" value="SVB29754.1"/>
    <property type="molecule type" value="Genomic_DNA"/>
</dbReference>